<gene>
    <name evidence="2" type="ORF">VITISV_041709</name>
</gene>
<evidence type="ECO:0000256" key="1">
    <source>
        <dbReference type="SAM" id="MobiDB-lite"/>
    </source>
</evidence>
<dbReference type="AlphaFoldDB" id="A5BTD5"/>
<proteinExistence type="predicted"/>
<protein>
    <submittedName>
        <fullName evidence="2">Uncharacterized protein</fullName>
    </submittedName>
</protein>
<name>A5BTD5_VITVI</name>
<accession>A5BTD5</accession>
<reference evidence="2" key="1">
    <citation type="journal article" date="2007" name="PLoS ONE">
        <title>The first genome sequence of an elite grapevine cultivar (Pinot noir Vitis vinifera L.): coping with a highly heterozygous genome.</title>
        <authorList>
            <person name="Velasco R."/>
            <person name="Zharkikh A."/>
            <person name="Troggio M."/>
            <person name="Cartwright D.A."/>
            <person name="Cestaro A."/>
            <person name="Pruss D."/>
            <person name="Pindo M."/>
            <person name="FitzGerald L.M."/>
            <person name="Vezzulli S."/>
            <person name="Reid J."/>
            <person name="Malacarne G."/>
            <person name="Iliev D."/>
            <person name="Coppola G."/>
            <person name="Wardell B."/>
            <person name="Micheletti D."/>
            <person name="Macalma T."/>
            <person name="Facci M."/>
            <person name="Mitchell J.T."/>
            <person name="Perazzolli M."/>
            <person name="Eldredge G."/>
            <person name="Gatto P."/>
            <person name="Oyzerski R."/>
            <person name="Moretto M."/>
            <person name="Gutin N."/>
            <person name="Stefanini M."/>
            <person name="Chen Y."/>
            <person name="Segala C."/>
            <person name="Davenport C."/>
            <person name="Dematte L."/>
            <person name="Mraz A."/>
            <person name="Battilana J."/>
            <person name="Stormo K."/>
            <person name="Costa F."/>
            <person name="Tao Q."/>
            <person name="Si-Ammour A."/>
            <person name="Harkins T."/>
            <person name="Lackey A."/>
            <person name="Perbost C."/>
            <person name="Taillon B."/>
            <person name="Stella A."/>
            <person name="Solovyev V."/>
            <person name="Fawcett J.A."/>
            <person name="Sterck L."/>
            <person name="Vandepoele K."/>
            <person name="Grando S.M."/>
            <person name="Toppo S."/>
            <person name="Moser C."/>
            <person name="Lanchbury J."/>
            <person name="Bogden R."/>
            <person name="Skolnick M."/>
            <person name="Sgaramella V."/>
            <person name="Bhatnagar S.K."/>
            <person name="Fontana P."/>
            <person name="Gutin A."/>
            <person name="Van de Peer Y."/>
            <person name="Salamini F."/>
            <person name="Viola R."/>
        </authorList>
    </citation>
    <scope>NUCLEOTIDE SEQUENCE</scope>
</reference>
<feature type="region of interest" description="Disordered" evidence="1">
    <location>
        <begin position="1"/>
        <end position="29"/>
    </location>
</feature>
<sequence>MEQQAMIKTEQQRLQTSAGRGVFPRAKPQLGIGNTIPTAIIRFRKPKHPKINPVSHMTPPGSVSLLRRSVADSMTWRPGWASFQIPGFGK</sequence>
<dbReference type="EMBL" id="AM470429">
    <property type="protein sequence ID" value="CAN83572.1"/>
    <property type="molecule type" value="Genomic_DNA"/>
</dbReference>
<evidence type="ECO:0000313" key="2">
    <source>
        <dbReference type="EMBL" id="CAN83572.1"/>
    </source>
</evidence>
<organism evidence="2">
    <name type="scientific">Vitis vinifera</name>
    <name type="common">Grape</name>
    <dbReference type="NCBI Taxonomy" id="29760"/>
    <lineage>
        <taxon>Eukaryota</taxon>
        <taxon>Viridiplantae</taxon>
        <taxon>Streptophyta</taxon>
        <taxon>Embryophyta</taxon>
        <taxon>Tracheophyta</taxon>
        <taxon>Spermatophyta</taxon>
        <taxon>Magnoliopsida</taxon>
        <taxon>eudicotyledons</taxon>
        <taxon>Gunneridae</taxon>
        <taxon>Pentapetalae</taxon>
        <taxon>rosids</taxon>
        <taxon>Vitales</taxon>
        <taxon>Vitaceae</taxon>
        <taxon>Viteae</taxon>
        <taxon>Vitis</taxon>
    </lineage>
</organism>